<comment type="caution">
    <text evidence="2">The sequence shown here is derived from an EMBL/GenBank/DDBJ whole genome shotgun (WGS) entry which is preliminary data.</text>
</comment>
<dbReference type="NCBIfam" id="NF041636">
    <property type="entry name" value="slam_lipo"/>
    <property type="match status" value="1"/>
</dbReference>
<gene>
    <name evidence="2" type="ORF">CNQ84_14375</name>
</gene>
<feature type="domain" description="HphA C-terminal" evidence="1">
    <location>
        <begin position="188"/>
        <end position="300"/>
    </location>
</feature>
<dbReference type="Pfam" id="PF22829">
    <property type="entry name" value="HphA_C"/>
    <property type="match status" value="1"/>
</dbReference>
<keyword evidence="3" id="KW-1185">Reference proteome</keyword>
<dbReference type="EMBL" id="NTMR01000019">
    <property type="protein sequence ID" value="PBK03449.1"/>
    <property type="molecule type" value="Genomic_DNA"/>
</dbReference>
<accession>A0A2A3MF54</accession>
<name>A0A2A3MF54_9PSED</name>
<protein>
    <recommendedName>
        <fullName evidence="1">HphA C-terminal domain-containing protein</fullName>
    </recommendedName>
</protein>
<evidence type="ECO:0000313" key="3">
    <source>
        <dbReference type="Proteomes" id="UP000242313"/>
    </source>
</evidence>
<evidence type="ECO:0000259" key="1">
    <source>
        <dbReference type="Pfam" id="PF22829"/>
    </source>
</evidence>
<dbReference type="SUPFAM" id="SSF56925">
    <property type="entry name" value="OMPA-like"/>
    <property type="match status" value="1"/>
</dbReference>
<sequence length="309" mass="30500">MALLGSGAVVAAPAGGTSNSSGVDVGASNHFMFGGGNSGLKLNGSAMGYIDIAGGPVNGSNAAISARGDGTIMTPSDLGLFGSSKIAQVWNDTASVSGGSDTANVAINSVRQITPPFFAPQFGGLVIGQVGATSSGSPADPVVPLSVGSGVYFGEWAPAVASPVDDSTDLNMSSANRTVWYVGDNAVTSTPNMVNAQYNVVGIRQTGEGTNLPTAHELYTGTLTANYGPGTNTLTGSIDRGLETVSFDSVAINSTGGFTGSGSDAVGTGSIDGHFYNGAHELAGIYTTTNASDGVAFGGSHNGSGTITP</sequence>
<proteinExistence type="predicted"/>
<dbReference type="Proteomes" id="UP000242313">
    <property type="component" value="Unassembled WGS sequence"/>
</dbReference>
<dbReference type="InterPro" id="IPR054843">
    <property type="entry name" value="Slam_hemophilin_C"/>
</dbReference>
<dbReference type="AlphaFoldDB" id="A0A2A3MF54"/>
<dbReference type="InterPro" id="IPR054536">
    <property type="entry name" value="HphA_C"/>
</dbReference>
<evidence type="ECO:0000313" key="2">
    <source>
        <dbReference type="EMBL" id="PBK03449.1"/>
    </source>
</evidence>
<dbReference type="InterPro" id="IPR011250">
    <property type="entry name" value="OMP/PagP_B-barrel"/>
</dbReference>
<organism evidence="2 3">
    <name type="scientific">Pseudomonas abyssi</name>
    <dbReference type="NCBI Taxonomy" id="170540"/>
    <lineage>
        <taxon>Bacteria</taxon>
        <taxon>Pseudomonadati</taxon>
        <taxon>Pseudomonadota</taxon>
        <taxon>Gammaproteobacteria</taxon>
        <taxon>Pseudomonadales</taxon>
        <taxon>Pseudomonadaceae</taxon>
        <taxon>Pseudomonas</taxon>
    </lineage>
</organism>
<reference evidence="2 3" key="1">
    <citation type="submission" date="2017-09" db="EMBL/GenBank/DDBJ databases">
        <title>Pseudomonas abyssi sp. nov. isolated from Abyssopelagic Water.</title>
        <authorList>
            <person name="Wei Y."/>
        </authorList>
    </citation>
    <scope>NUCLEOTIDE SEQUENCE [LARGE SCALE GENOMIC DNA]</scope>
    <source>
        <strain evidence="2 3">MT5</strain>
    </source>
</reference>